<feature type="chain" id="PRO_5045433952" description="Polygalacturonase" evidence="5">
    <location>
        <begin position="27"/>
        <end position="138"/>
    </location>
</feature>
<dbReference type="PANTHER" id="PTHR31375">
    <property type="match status" value="1"/>
</dbReference>
<gene>
    <name evidence="6" type="ORF">CITCOLO1_LOCUS8385</name>
</gene>
<proteinExistence type="predicted"/>
<dbReference type="Proteomes" id="UP001642487">
    <property type="component" value="Chromosome 3"/>
</dbReference>
<keyword evidence="4" id="KW-0961">Cell wall biogenesis/degradation</keyword>
<dbReference type="EMBL" id="OZ021737">
    <property type="protein sequence ID" value="CAK9316523.1"/>
    <property type="molecule type" value="Genomic_DNA"/>
</dbReference>
<keyword evidence="2" id="KW-0134">Cell wall</keyword>
<comment type="subcellular location">
    <subcellularLocation>
        <location evidence="1">Secreted</location>
        <location evidence="1">Cell wall</location>
    </subcellularLocation>
</comment>
<protein>
    <recommendedName>
        <fullName evidence="8">Polygalacturonase</fullName>
    </recommendedName>
</protein>
<name>A0ABP0YC14_9ROSI</name>
<organism evidence="6 7">
    <name type="scientific">Citrullus colocynthis</name>
    <name type="common">colocynth</name>
    <dbReference type="NCBI Taxonomy" id="252529"/>
    <lineage>
        <taxon>Eukaryota</taxon>
        <taxon>Viridiplantae</taxon>
        <taxon>Streptophyta</taxon>
        <taxon>Embryophyta</taxon>
        <taxon>Tracheophyta</taxon>
        <taxon>Spermatophyta</taxon>
        <taxon>Magnoliopsida</taxon>
        <taxon>eudicotyledons</taxon>
        <taxon>Gunneridae</taxon>
        <taxon>Pentapetalae</taxon>
        <taxon>rosids</taxon>
        <taxon>fabids</taxon>
        <taxon>Cucurbitales</taxon>
        <taxon>Cucurbitaceae</taxon>
        <taxon>Benincaseae</taxon>
        <taxon>Citrullus</taxon>
    </lineage>
</organism>
<keyword evidence="3" id="KW-0964">Secreted</keyword>
<evidence type="ECO:0008006" key="8">
    <source>
        <dbReference type="Google" id="ProtNLM"/>
    </source>
</evidence>
<keyword evidence="5" id="KW-0732">Signal</keyword>
<evidence type="ECO:0000256" key="5">
    <source>
        <dbReference type="SAM" id="SignalP"/>
    </source>
</evidence>
<dbReference type="InterPro" id="IPR011050">
    <property type="entry name" value="Pectin_lyase_fold/virulence"/>
</dbReference>
<dbReference type="InterPro" id="IPR012334">
    <property type="entry name" value="Pectin_lyas_fold"/>
</dbReference>
<evidence type="ECO:0000256" key="3">
    <source>
        <dbReference type="ARBA" id="ARBA00022525"/>
    </source>
</evidence>
<evidence type="ECO:0000256" key="1">
    <source>
        <dbReference type="ARBA" id="ARBA00004191"/>
    </source>
</evidence>
<accession>A0ABP0YC14</accession>
<dbReference type="Gene3D" id="2.160.20.10">
    <property type="entry name" value="Single-stranded right-handed beta-helix, Pectin lyase-like"/>
    <property type="match status" value="1"/>
</dbReference>
<evidence type="ECO:0000256" key="2">
    <source>
        <dbReference type="ARBA" id="ARBA00022512"/>
    </source>
</evidence>
<evidence type="ECO:0000256" key="4">
    <source>
        <dbReference type="ARBA" id="ARBA00023316"/>
    </source>
</evidence>
<feature type="signal peptide" evidence="5">
    <location>
        <begin position="1"/>
        <end position="26"/>
    </location>
</feature>
<dbReference type="SUPFAM" id="SSF51126">
    <property type="entry name" value="Pectin lyase-like"/>
    <property type="match status" value="1"/>
</dbReference>
<sequence>MGLSSSAIGCLLMSTLVLLCISKSHAQNDQVFDIINFGGKSDGKTNNGQALSMAWDEGCGYNGSAVVLIPQGTFLIFPLKLEGPCHGSTKLQINGNVLAPNDKCFIQGEYWLAICQVNNFDRRWPRVVRWSRLFCLGL</sequence>
<keyword evidence="7" id="KW-1185">Reference proteome</keyword>
<reference evidence="6 7" key="1">
    <citation type="submission" date="2024-03" db="EMBL/GenBank/DDBJ databases">
        <authorList>
            <person name="Gkanogiannis A."/>
            <person name="Becerra Lopez-Lavalle L."/>
        </authorList>
    </citation>
    <scope>NUCLEOTIDE SEQUENCE [LARGE SCALE GENOMIC DNA]</scope>
</reference>
<evidence type="ECO:0000313" key="7">
    <source>
        <dbReference type="Proteomes" id="UP001642487"/>
    </source>
</evidence>
<evidence type="ECO:0000313" key="6">
    <source>
        <dbReference type="EMBL" id="CAK9316523.1"/>
    </source>
</evidence>